<protein>
    <submittedName>
        <fullName evidence="2">Uncharacterized protein</fullName>
    </submittedName>
</protein>
<keyword evidence="1" id="KW-0812">Transmembrane</keyword>
<evidence type="ECO:0000313" key="3">
    <source>
        <dbReference type="Proteomes" id="UP001317629"/>
    </source>
</evidence>
<dbReference type="Proteomes" id="UP001317629">
    <property type="component" value="Plasmid pSS37A-Re-1"/>
</dbReference>
<evidence type="ECO:0000313" key="2">
    <source>
        <dbReference type="EMBL" id="BDV36156.1"/>
    </source>
</evidence>
<geneLocation type="plasmid" evidence="2 3">
    <name>pSS37A-Re-1</name>
</geneLocation>
<keyword evidence="1" id="KW-0472">Membrane</keyword>
<accession>A0ABN6VK74</accession>
<reference evidence="2 3" key="1">
    <citation type="journal article" date="2023" name="Int. J. Syst. Evol. Microbiol.">
        <title>Methylocystis iwaonis sp. nov., a type II methane-oxidizing bacterium from surface soil of a rice paddy field in Japan, and emended description of the genus Methylocystis (ex Whittenbury et al. 1970) Bowman et al. 1993.</title>
        <authorList>
            <person name="Kaise H."/>
            <person name="Sawadogo J.B."/>
            <person name="Alam M.S."/>
            <person name="Ueno C."/>
            <person name="Dianou D."/>
            <person name="Shinjo R."/>
            <person name="Asakawa S."/>
        </authorList>
    </citation>
    <scope>NUCLEOTIDE SEQUENCE [LARGE SCALE GENOMIC DNA]</scope>
    <source>
        <strain evidence="2 3">SS37A-Re</strain>
    </source>
</reference>
<keyword evidence="2" id="KW-0614">Plasmid</keyword>
<sequence>MTAQVPSSLASNDPGAGGYVMKTWIGLSVIGFVLVIGILFLRSDMRGWTPGTWTDPETVVEPVDGNDPPFTVADCLLGTIDPYQTPRGHDYGDIATIRVLTCRSRSSAVKIMFVYLLLTLSYPAYRWATRRKNR</sequence>
<keyword evidence="3" id="KW-1185">Reference proteome</keyword>
<dbReference type="EMBL" id="AP027143">
    <property type="protein sequence ID" value="BDV36156.1"/>
    <property type="molecule type" value="Genomic_DNA"/>
</dbReference>
<feature type="transmembrane region" description="Helical" evidence="1">
    <location>
        <begin position="20"/>
        <end position="41"/>
    </location>
</feature>
<gene>
    <name evidence="2" type="ORF">SS37A_36860</name>
</gene>
<keyword evidence="1" id="KW-1133">Transmembrane helix</keyword>
<organism evidence="2 3">
    <name type="scientific">Methylocystis iwaonis</name>
    <dbReference type="NCBI Taxonomy" id="2885079"/>
    <lineage>
        <taxon>Bacteria</taxon>
        <taxon>Pseudomonadati</taxon>
        <taxon>Pseudomonadota</taxon>
        <taxon>Alphaproteobacteria</taxon>
        <taxon>Hyphomicrobiales</taxon>
        <taxon>Methylocystaceae</taxon>
        <taxon>Methylocystis</taxon>
    </lineage>
</organism>
<evidence type="ECO:0000256" key="1">
    <source>
        <dbReference type="SAM" id="Phobius"/>
    </source>
</evidence>
<feature type="transmembrane region" description="Helical" evidence="1">
    <location>
        <begin position="108"/>
        <end position="125"/>
    </location>
</feature>
<name>A0ABN6VK74_9HYPH</name>
<proteinExistence type="predicted"/>